<dbReference type="Gene3D" id="1.10.260.40">
    <property type="entry name" value="lambda repressor-like DNA-binding domains"/>
    <property type="match status" value="1"/>
</dbReference>
<dbReference type="Pfam" id="PF00356">
    <property type="entry name" value="LacI"/>
    <property type="match status" value="1"/>
</dbReference>
<protein>
    <submittedName>
        <fullName evidence="5">LacI family DNA-binding transcriptional regulator</fullName>
    </submittedName>
</protein>
<evidence type="ECO:0000256" key="2">
    <source>
        <dbReference type="ARBA" id="ARBA00023125"/>
    </source>
</evidence>
<organism evidence="5 6">
    <name type="scientific">Actinoallomurus acaciae</name>
    <dbReference type="NCBI Taxonomy" id="502577"/>
    <lineage>
        <taxon>Bacteria</taxon>
        <taxon>Bacillati</taxon>
        <taxon>Actinomycetota</taxon>
        <taxon>Actinomycetes</taxon>
        <taxon>Streptosporangiales</taxon>
        <taxon>Thermomonosporaceae</taxon>
        <taxon>Actinoallomurus</taxon>
    </lineage>
</organism>
<evidence type="ECO:0000256" key="1">
    <source>
        <dbReference type="ARBA" id="ARBA00023015"/>
    </source>
</evidence>
<name>A0ABV5YIG6_9ACTN</name>
<keyword evidence="6" id="KW-1185">Reference proteome</keyword>
<keyword evidence="2 5" id="KW-0238">DNA-binding</keyword>
<gene>
    <name evidence="5" type="ORF">ACFFNX_21795</name>
</gene>
<reference evidence="5 6" key="1">
    <citation type="submission" date="2024-09" db="EMBL/GenBank/DDBJ databases">
        <authorList>
            <person name="Sun Q."/>
            <person name="Mori K."/>
        </authorList>
    </citation>
    <scope>NUCLEOTIDE SEQUENCE [LARGE SCALE GENOMIC DNA]</scope>
    <source>
        <strain evidence="5 6">TBRC 0563</strain>
    </source>
</reference>
<dbReference type="Gene3D" id="3.40.50.2300">
    <property type="match status" value="2"/>
</dbReference>
<dbReference type="InterPro" id="IPR046335">
    <property type="entry name" value="LacI/GalR-like_sensor"/>
</dbReference>
<dbReference type="PANTHER" id="PTHR30146:SF153">
    <property type="entry name" value="LACTOSE OPERON REPRESSOR"/>
    <property type="match status" value="1"/>
</dbReference>
<evidence type="ECO:0000259" key="4">
    <source>
        <dbReference type="PROSITE" id="PS50932"/>
    </source>
</evidence>
<dbReference type="CDD" id="cd01392">
    <property type="entry name" value="HTH_LacI"/>
    <property type="match status" value="1"/>
</dbReference>
<dbReference type="Proteomes" id="UP001589627">
    <property type="component" value="Unassembled WGS sequence"/>
</dbReference>
<dbReference type="SMART" id="SM00354">
    <property type="entry name" value="HTH_LACI"/>
    <property type="match status" value="1"/>
</dbReference>
<sequence length="349" mass="37570">MTSTSAQRGRRSASMKDVAARAGVSVKTVSNVINGAHVAAATRERVQRAIADLGYRPNISARNLRRGRTGILALAVSEVDVPYFAELARLIVDTAEAHDYTILIDQTGGDPKREQYVIDGMGARLVDGIVFSPVAMDHLDIARRVDTTPLVLLGERVSAGTADHVAIDNVAAARTATAHLAGQGRRRIAAIGTQPSYEQGTSAMRESGYRAALKDAGLPVEESLIVSARQYHRRDGAEAAAYLTELENPPDALFCFNDTLALGAMRTLYDRGYRIPEDVAVVGFDDIDDGRYNVPSLTTISPDKAGIARSAMRLLLERIAAVDSPPREVTVSHELRVRESSGAGPRRGR</sequence>
<feature type="domain" description="HTH lacI-type" evidence="4">
    <location>
        <begin position="13"/>
        <end position="66"/>
    </location>
</feature>
<keyword evidence="1" id="KW-0805">Transcription regulation</keyword>
<dbReference type="GO" id="GO:0003677">
    <property type="term" value="F:DNA binding"/>
    <property type="evidence" value="ECO:0007669"/>
    <property type="project" value="UniProtKB-KW"/>
</dbReference>
<dbReference type="CDD" id="cd06267">
    <property type="entry name" value="PBP1_LacI_sugar_binding-like"/>
    <property type="match status" value="1"/>
</dbReference>
<dbReference type="InterPro" id="IPR000843">
    <property type="entry name" value="HTH_LacI"/>
</dbReference>
<evidence type="ECO:0000256" key="3">
    <source>
        <dbReference type="ARBA" id="ARBA00023163"/>
    </source>
</evidence>
<dbReference type="PROSITE" id="PS00356">
    <property type="entry name" value="HTH_LACI_1"/>
    <property type="match status" value="1"/>
</dbReference>
<evidence type="ECO:0000313" key="6">
    <source>
        <dbReference type="Proteomes" id="UP001589627"/>
    </source>
</evidence>
<accession>A0ABV5YIG6</accession>
<evidence type="ECO:0000313" key="5">
    <source>
        <dbReference type="EMBL" id="MFB9834823.1"/>
    </source>
</evidence>
<dbReference type="InterPro" id="IPR028082">
    <property type="entry name" value="Peripla_BP_I"/>
</dbReference>
<dbReference type="SUPFAM" id="SSF47413">
    <property type="entry name" value="lambda repressor-like DNA-binding domains"/>
    <property type="match status" value="1"/>
</dbReference>
<comment type="caution">
    <text evidence="5">The sequence shown here is derived from an EMBL/GenBank/DDBJ whole genome shotgun (WGS) entry which is preliminary data.</text>
</comment>
<dbReference type="RefSeq" id="WP_378205157.1">
    <property type="nucleotide sequence ID" value="NZ_JBHLZP010000161.1"/>
</dbReference>
<proteinExistence type="predicted"/>
<dbReference type="PROSITE" id="PS50932">
    <property type="entry name" value="HTH_LACI_2"/>
    <property type="match status" value="1"/>
</dbReference>
<dbReference type="Pfam" id="PF13377">
    <property type="entry name" value="Peripla_BP_3"/>
    <property type="match status" value="1"/>
</dbReference>
<dbReference type="InterPro" id="IPR010982">
    <property type="entry name" value="Lambda_DNA-bd_dom_sf"/>
</dbReference>
<dbReference type="PANTHER" id="PTHR30146">
    <property type="entry name" value="LACI-RELATED TRANSCRIPTIONAL REPRESSOR"/>
    <property type="match status" value="1"/>
</dbReference>
<dbReference type="EMBL" id="JBHLZP010000161">
    <property type="protein sequence ID" value="MFB9834823.1"/>
    <property type="molecule type" value="Genomic_DNA"/>
</dbReference>
<keyword evidence="3" id="KW-0804">Transcription</keyword>
<dbReference type="SUPFAM" id="SSF53822">
    <property type="entry name" value="Periplasmic binding protein-like I"/>
    <property type="match status" value="1"/>
</dbReference>